<dbReference type="Proteomes" id="UP000033862">
    <property type="component" value="Unassembled WGS sequence"/>
</dbReference>
<gene>
    <name evidence="1" type="ORF">UT15_C0006G0020</name>
</gene>
<protein>
    <submittedName>
        <fullName evidence="1">Uncharacterized protein</fullName>
    </submittedName>
</protein>
<reference evidence="1 2" key="1">
    <citation type="journal article" date="2015" name="Nature">
        <title>rRNA introns, odd ribosomes, and small enigmatic genomes across a large radiation of phyla.</title>
        <authorList>
            <person name="Brown C.T."/>
            <person name="Hug L.A."/>
            <person name="Thomas B.C."/>
            <person name="Sharon I."/>
            <person name="Castelle C.J."/>
            <person name="Singh A."/>
            <person name="Wilkins M.J."/>
            <person name="Williams K.H."/>
            <person name="Banfield J.F."/>
        </authorList>
    </citation>
    <scope>NUCLEOTIDE SEQUENCE [LARGE SCALE GENOMIC DNA]</scope>
</reference>
<organism evidence="1 2">
    <name type="scientific">Berkelbacteria bacterium GW2011_GWA1_39_10</name>
    <dbReference type="NCBI Taxonomy" id="1618332"/>
    <lineage>
        <taxon>Bacteria</taxon>
        <taxon>Candidatus Berkelbacteria</taxon>
    </lineage>
</organism>
<comment type="caution">
    <text evidence="1">The sequence shown here is derived from an EMBL/GenBank/DDBJ whole genome shotgun (WGS) entry which is preliminary data.</text>
</comment>
<dbReference type="AlphaFoldDB" id="A0A0G0NY27"/>
<dbReference type="EMBL" id="LBVS01000006">
    <property type="protein sequence ID" value="KKQ90719.1"/>
    <property type="molecule type" value="Genomic_DNA"/>
</dbReference>
<evidence type="ECO:0000313" key="1">
    <source>
        <dbReference type="EMBL" id="KKQ90719.1"/>
    </source>
</evidence>
<evidence type="ECO:0000313" key="2">
    <source>
        <dbReference type="Proteomes" id="UP000033862"/>
    </source>
</evidence>
<sequence length="266" mass="29603">METQAGPLSFKQGREVEHALGSGIEPSRIGTPLAQSWIDSATTPIAVAEMLPLGPEETLRRLRGEQLKQVLPFLGQPANLDLLFEQQIARFMAVKAWKEAKVGEGKYKDELWAAVRSFQYREDLAAIGLIELMIEDGRLPDRFLAEVTETYCYTDLARARNFEGIATPSGVLVIQAQWGGKYRNRKPLWCRENFHLLEQGGTIKEGLTGYLLFGKAWLATCYKDLPGSVSEHGSVPCLFWLDDGPRLLDRSVDGAASRYGSVSRGK</sequence>
<name>A0A0G0NY27_9BACT</name>
<proteinExistence type="predicted"/>
<accession>A0A0G0NY27</accession>